<dbReference type="SUPFAM" id="SSF64182">
    <property type="entry name" value="DHH phosphoesterases"/>
    <property type="match status" value="1"/>
</dbReference>
<dbReference type="Gene3D" id="3.10.310.30">
    <property type="match status" value="1"/>
</dbReference>
<dbReference type="OrthoDB" id="9809852at2"/>
<dbReference type="InterPro" id="IPR004610">
    <property type="entry name" value="RecJ"/>
</dbReference>
<evidence type="ECO:0000256" key="5">
    <source>
        <dbReference type="ARBA" id="ARBA00022839"/>
    </source>
</evidence>
<feature type="domain" description="DDH" evidence="6">
    <location>
        <begin position="81"/>
        <end position="229"/>
    </location>
</feature>
<dbReference type="GO" id="GO:0003676">
    <property type="term" value="F:nucleic acid binding"/>
    <property type="evidence" value="ECO:0007669"/>
    <property type="project" value="InterPro"/>
</dbReference>
<dbReference type="GO" id="GO:0006310">
    <property type="term" value="P:DNA recombination"/>
    <property type="evidence" value="ECO:0007669"/>
    <property type="project" value="InterPro"/>
</dbReference>
<protein>
    <recommendedName>
        <fullName evidence="2">Single-stranded-DNA-specific exonuclease RecJ</fullName>
    </recommendedName>
</protein>
<dbReference type="Pfam" id="PF02272">
    <property type="entry name" value="DHHA1"/>
    <property type="match status" value="1"/>
</dbReference>
<dbReference type="PANTHER" id="PTHR30255:SF2">
    <property type="entry name" value="SINGLE-STRANDED-DNA-SPECIFIC EXONUCLEASE RECJ"/>
    <property type="match status" value="1"/>
</dbReference>
<accession>E1JX43</accession>
<dbReference type="InterPro" id="IPR051673">
    <property type="entry name" value="SSDNA_exonuclease_RecJ"/>
</dbReference>
<keyword evidence="5 9" id="KW-0269">Exonuclease</keyword>
<dbReference type="Pfam" id="PF17768">
    <property type="entry name" value="RecJ_OB"/>
    <property type="match status" value="1"/>
</dbReference>
<evidence type="ECO:0000259" key="6">
    <source>
        <dbReference type="Pfam" id="PF01368"/>
    </source>
</evidence>
<evidence type="ECO:0000256" key="2">
    <source>
        <dbReference type="ARBA" id="ARBA00019841"/>
    </source>
</evidence>
<gene>
    <name evidence="9" type="ORF">DesfrDRAFT_2167</name>
</gene>
<dbReference type="InterPro" id="IPR001667">
    <property type="entry name" value="DDH_dom"/>
</dbReference>
<dbReference type="InterPro" id="IPR038763">
    <property type="entry name" value="DHH_sf"/>
</dbReference>
<dbReference type="eggNOG" id="COG0608">
    <property type="taxonomic scope" value="Bacteria"/>
</dbReference>
<keyword evidence="10" id="KW-1185">Reference proteome</keyword>
<evidence type="ECO:0000259" key="7">
    <source>
        <dbReference type="Pfam" id="PF02272"/>
    </source>
</evidence>
<dbReference type="Gene3D" id="3.90.1640.30">
    <property type="match status" value="1"/>
</dbReference>
<dbReference type="GO" id="GO:0008409">
    <property type="term" value="F:5'-3' exonuclease activity"/>
    <property type="evidence" value="ECO:0007669"/>
    <property type="project" value="InterPro"/>
</dbReference>
<dbReference type="PANTHER" id="PTHR30255">
    <property type="entry name" value="SINGLE-STRANDED-DNA-SPECIFIC EXONUCLEASE RECJ"/>
    <property type="match status" value="1"/>
</dbReference>
<feature type="domain" description="DHHA1" evidence="7">
    <location>
        <begin position="350"/>
        <end position="441"/>
    </location>
</feature>
<evidence type="ECO:0000256" key="3">
    <source>
        <dbReference type="ARBA" id="ARBA00022722"/>
    </source>
</evidence>
<dbReference type="RefSeq" id="WP_005993768.1">
    <property type="nucleotide sequence ID" value="NZ_AECZ01000013.1"/>
</dbReference>
<reference evidence="9 10" key="1">
    <citation type="submission" date="2010-08" db="EMBL/GenBank/DDBJ databases">
        <title>The draft genome of Desulfovibrio fructosovorans JJ.</title>
        <authorList>
            <consortium name="US DOE Joint Genome Institute (JGI-PGF)"/>
            <person name="Lucas S."/>
            <person name="Copeland A."/>
            <person name="Lapidus A."/>
            <person name="Cheng J.-F."/>
            <person name="Bruce D."/>
            <person name="Goodwin L."/>
            <person name="Pitluck S."/>
            <person name="Land M.L."/>
            <person name="Hauser L."/>
            <person name="Chang Y.-J."/>
            <person name="Jeffries C."/>
            <person name="Wall J.D."/>
            <person name="Stahl D.A."/>
            <person name="Arkin A.P."/>
            <person name="Dehal P."/>
            <person name="Stolyar S.M."/>
            <person name="Hazen T.C."/>
            <person name="Woyke T.J."/>
        </authorList>
    </citation>
    <scope>NUCLEOTIDE SEQUENCE [LARGE SCALE GENOMIC DNA]</scope>
    <source>
        <strain evidence="9 10">JJ</strain>
    </source>
</reference>
<dbReference type="AlphaFoldDB" id="E1JX43"/>
<dbReference type="InterPro" id="IPR041122">
    <property type="entry name" value="RecJ_OB"/>
</dbReference>
<keyword evidence="4" id="KW-0378">Hydrolase</keyword>
<comment type="caution">
    <text evidence="9">The sequence shown here is derived from an EMBL/GenBank/DDBJ whole genome shotgun (WGS) entry which is preliminary data.</text>
</comment>
<keyword evidence="3" id="KW-0540">Nuclease</keyword>
<dbReference type="EMBL" id="AECZ01000013">
    <property type="protein sequence ID" value="EFL51008.1"/>
    <property type="molecule type" value="Genomic_DNA"/>
</dbReference>
<comment type="similarity">
    <text evidence="1">Belongs to the RecJ family.</text>
</comment>
<dbReference type="InterPro" id="IPR003156">
    <property type="entry name" value="DHHA1_dom"/>
</dbReference>
<dbReference type="STRING" id="596151.DesfrDRAFT_2167"/>
<evidence type="ECO:0000313" key="9">
    <source>
        <dbReference type="EMBL" id="EFL51008.1"/>
    </source>
</evidence>
<organism evidence="9 10">
    <name type="scientific">Solidesulfovibrio fructosivorans JJ]</name>
    <dbReference type="NCBI Taxonomy" id="596151"/>
    <lineage>
        <taxon>Bacteria</taxon>
        <taxon>Pseudomonadati</taxon>
        <taxon>Thermodesulfobacteriota</taxon>
        <taxon>Desulfovibrionia</taxon>
        <taxon>Desulfovibrionales</taxon>
        <taxon>Desulfovibrionaceae</taxon>
        <taxon>Solidesulfovibrio</taxon>
    </lineage>
</organism>
<dbReference type="GO" id="GO:0006281">
    <property type="term" value="P:DNA repair"/>
    <property type="evidence" value="ECO:0007669"/>
    <property type="project" value="InterPro"/>
</dbReference>
<dbReference type="Proteomes" id="UP000006250">
    <property type="component" value="Unassembled WGS sequence"/>
</dbReference>
<evidence type="ECO:0000256" key="4">
    <source>
        <dbReference type="ARBA" id="ARBA00022801"/>
    </source>
</evidence>
<feature type="domain" description="RecJ OB" evidence="8">
    <location>
        <begin position="456"/>
        <end position="562"/>
    </location>
</feature>
<sequence length="567" mass="59252">MPKRWIFPTADVAPQTADVLADALGVSPTLAALLYRRGLTTAEAMDAYLSPGLRRLMAPGAIPGMDAAAALLAQSLAQGKKVAVWGDYDVDGITATALLVDFLRERGYAPLWRLPERAAEGYGLNIPGIEALAGEGAQVLVTVDCGIGGVEAVARAKELGLAVIVTDHHLPGPELPPADAVVDPKLADGPGTDLAGVGVAFFLVAAINRLLPGEPSDVRRLLDLVALGTLADVVPLRGPNRILAKNGLLLLAEARRPGVHALKEVSGHNPKATLGASQVTFGLAPRINAAGRMGRPDAALDLLLAPDLDVARPLAADLDAENARRRAEEDAILTEALAQADASPNGHGLTLFAPHWHQGVIGIVASRVAERRYRPTLILTADEAKGVLKGSGRSIPECDLHGLLTEIQDVLRTFGGHRQAAGLSIEPDNLALLTRRFDEAAARALGPTLPTPSLTVDAELAFDGVTATFIREIGLMEPFGCGNPEPVFASPPVSVVATRPFGQNHVALTLRDPGAGITLRGKGWGMAGEVGTRPKGATVRVAFSPKITYFSGVPEIELRLRDVGGAS</sequence>
<proteinExistence type="inferred from homology"/>
<dbReference type="Pfam" id="PF01368">
    <property type="entry name" value="DHH"/>
    <property type="match status" value="1"/>
</dbReference>
<evidence type="ECO:0000256" key="1">
    <source>
        <dbReference type="ARBA" id="ARBA00005915"/>
    </source>
</evidence>
<evidence type="ECO:0000259" key="8">
    <source>
        <dbReference type="Pfam" id="PF17768"/>
    </source>
</evidence>
<name>E1JX43_SOLFR</name>
<dbReference type="NCBIfam" id="TIGR00644">
    <property type="entry name" value="recJ"/>
    <property type="match status" value="1"/>
</dbReference>
<evidence type="ECO:0000313" key="10">
    <source>
        <dbReference type="Proteomes" id="UP000006250"/>
    </source>
</evidence>